<dbReference type="SUPFAM" id="SSF53474">
    <property type="entry name" value="alpha/beta-Hydrolases"/>
    <property type="match status" value="1"/>
</dbReference>
<dbReference type="PANTHER" id="PTHR10655">
    <property type="entry name" value="LYSOPHOSPHOLIPASE-RELATED"/>
    <property type="match status" value="1"/>
</dbReference>
<protein>
    <submittedName>
        <fullName evidence="4">Phospholipase/carboxylesterase</fullName>
    </submittedName>
</protein>
<dbReference type="InterPro" id="IPR050565">
    <property type="entry name" value="LYPA1-2/EST-like"/>
</dbReference>
<dbReference type="OrthoDB" id="437457at2759"/>
<dbReference type="InterPro" id="IPR003140">
    <property type="entry name" value="PLipase/COase/thioEstase"/>
</dbReference>
<dbReference type="AlphaFoldDB" id="A0A1V9ZLG5"/>
<evidence type="ECO:0000256" key="1">
    <source>
        <dbReference type="ARBA" id="ARBA00006499"/>
    </source>
</evidence>
<dbReference type="STRING" id="74557.A0A1V9ZLG5"/>
<dbReference type="PANTHER" id="PTHR10655:SF67">
    <property type="entry name" value="PHOSPHOLIPASE_CARBOXYLESTERASE SUPERFAMILY (AFU_ORTHOLOGUE AFUA_5G09340)"/>
    <property type="match status" value="1"/>
</dbReference>
<dbReference type="Gene3D" id="3.40.50.1820">
    <property type="entry name" value="alpha/beta hydrolase"/>
    <property type="match status" value="1"/>
</dbReference>
<dbReference type="InterPro" id="IPR029058">
    <property type="entry name" value="AB_hydrolase_fold"/>
</dbReference>
<dbReference type="GO" id="GO:0008474">
    <property type="term" value="F:palmitoyl-(protein) hydrolase activity"/>
    <property type="evidence" value="ECO:0007669"/>
    <property type="project" value="TreeGrafter"/>
</dbReference>
<dbReference type="GO" id="GO:0052689">
    <property type="term" value="F:carboxylic ester hydrolase activity"/>
    <property type="evidence" value="ECO:0007669"/>
    <property type="project" value="TreeGrafter"/>
</dbReference>
<dbReference type="Pfam" id="PF02230">
    <property type="entry name" value="Abhydrolase_2"/>
    <property type="match status" value="1"/>
</dbReference>
<organism evidence="4 5">
    <name type="scientific">Thraustotheca clavata</name>
    <dbReference type="NCBI Taxonomy" id="74557"/>
    <lineage>
        <taxon>Eukaryota</taxon>
        <taxon>Sar</taxon>
        <taxon>Stramenopiles</taxon>
        <taxon>Oomycota</taxon>
        <taxon>Saprolegniomycetes</taxon>
        <taxon>Saprolegniales</taxon>
        <taxon>Achlyaceae</taxon>
        <taxon>Thraustotheca</taxon>
    </lineage>
</organism>
<evidence type="ECO:0000313" key="4">
    <source>
        <dbReference type="EMBL" id="OQR98835.1"/>
    </source>
</evidence>
<evidence type="ECO:0000313" key="5">
    <source>
        <dbReference type="Proteomes" id="UP000243217"/>
    </source>
</evidence>
<comment type="caution">
    <text evidence="4">The sequence shown here is derived from an EMBL/GenBank/DDBJ whole genome shotgun (WGS) entry which is preliminary data.</text>
</comment>
<dbReference type="Proteomes" id="UP000243217">
    <property type="component" value="Unassembled WGS sequence"/>
</dbReference>
<keyword evidence="2" id="KW-0175">Coiled coil</keyword>
<reference evidence="4 5" key="1">
    <citation type="journal article" date="2014" name="Genome Biol. Evol.">
        <title>The secreted proteins of Achlya hypogyna and Thraustotheca clavata identify the ancestral oomycete secretome and reveal gene acquisitions by horizontal gene transfer.</title>
        <authorList>
            <person name="Misner I."/>
            <person name="Blouin N."/>
            <person name="Leonard G."/>
            <person name="Richards T.A."/>
            <person name="Lane C.E."/>
        </authorList>
    </citation>
    <scope>NUCLEOTIDE SEQUENCE [LARGE SCALE GENOMIC DNA]</scope>
    <source>
        <strain evidence="4 5">ATCC 34112</strain>
    </source>
</reference>
<evidence type="ECO:0000256" key="2">
    <source>
        <dbReference type="SAM" id="Coils"/>
    </source>
</evidence>
<dbReference type="EMBL" id="JNBS01001840">
    <property type="protein sequence ID" value="OQR98835.1"/>
    <property type="molecule type" value="Genomic_DNA"/>
</dbReference>
<name>A0A1V9ZLG5_9STRA</name>
<dbReference type="GO" id="GO:0005737">
    <property type="term" value="C:cytoplasm"/>
    <property type="evidence" value="ECO:0007669"/>
    <property type="project" value="TreeGrafter"/>
</dbReference>
<sequence length="202" mass="23143">MELPQTDYALAVLSIRAPIALPFNLGYSWYHALDDEGNLLPAHAESELRLQSLQELLMEWKNLLVLLQMRYGWPSSRIFLMGFGQGGDVALHIASLSQNRFGGVVCIEGSLLRQPANTLKLGTPVLLLHRTNNYLVNDEMWKKCKTWCKKCFISTESKEFNTIQPINLSSKDQMTPIMEFLANHLYLRNFALEQHQDIIQIH</sequence>
<gene>
    <name evidence="4" type="ORF">THRCLA_21866</name>
</gene>
<proteinExistence type="inferred from homology"/>
<keyword evidence="5" id="KW-1185">Reference proteome</keyword>
<feature type="coiled-coil region" evidence="2">
    <location>
        <begin position="43"/>
        <end position="70"/>
    </location>
</feature>
<accession>A0A1V9ZLG5</accession>
<evidence type="ECO:0000259" key="3">
    <source>
        <dbReference type="Pfam" id="PF02230"/>
    </source>
</evidence>
<comment type="similarity">
    <text evidence="1">Belongs to the AB hydrolase superfamily. AB hydrolase 2 family.</text>
</comment>
<feature type="domain" description="Phospholipase/carboxylesterase/thioesterase" evidence="3">
    <location>
        <begin position="64"/>
        <end position="184"/>
    </location>
</feature>